<organism evidence="2 3">
    <name type="scientific">Orbilia ellipsospora</name>
    <dbReference type="NCBI Taxonomy" id="2528407"/>
    <lineage>
        <taxon>Eukaryota</taxon>
        <taxon>Fungi</taxon>
        <taxon>Dikarya</taxon>
        <taxon>Ascomycota</taxon>
        <taxon>Pezizomycotina</taxon>
        <taxon>Orbiliomycetes</taxon>
        <taxon>Orbiliales</taxon>
        <taxon>Orbiliaceae</taxon>
        <taxon>Orbilia</taxon>
    </lineage>
</organism>
<dbReference type="InterPro" id="IPR021986">
    <property type="entry name" value="Spherulin4"/>
</dbReference>
<reference evidence="2 3" key="1">
    <citation type="submission" date="2019-10" db="EMBL/GenBank/DDBJ databases">
        <authorList>
            <person name="Palmer J.M."/>
        </authorList>
    </citation>
    <scope>NUCLEOTIDE SEQUENCE [LARGE SCALE GENOMIC DNA]</scope>
    <source>
        <strain evidence="2 3">TWF694</strain>
    </source>
</reference>
<gene>
    <name evidence="2" type="ORF">TWF694_003314</name>
</gene>
<dbReference type="Proteomes" id="UP001365542">
    <property type="component" value="Unassembled WGS sequence"/>
</dbReference>
<feature type="signal peptide" evidence="1">
    <location>
        <begin position="1"/>
        <end position="18"/>
    </location>
</feature>
<evidence type="ECO:0008006" key="4">
    <source>
        <dbReference type="Google" id="ProtNLM"/>
    </source>
</evidence>
<comment type="caution">
    <text evidence="2">The sequence shown here is derived from an EMBL/GenBank/DDBJ whole genome shotgun (WGS) entry which is preliminary data.</text>
</comment>
<evidence type="ECO:0000256" key="1">
    <source>
        <dbReference type="SAM" id="SignalP"/>
    </source>
</evidence>
<protein>
    <recommendedName>
        <fullName evidence="4">Spherulation-specific family 4</fullName>
    </recommendedName>
</protein>
<dbReference type="Pfam" id="PF12138">
    <property type="entry name" value="Spherulin4"/>
    <property type="match status" value="1"/>
</dbReference>
<dbReference type="EMBL" id="JAVHJO010000012">
    <property type="protein sequence ID" value="KAK6532154.1"/>
    <property type="molecule type" value="Genomic_DNA"/>
</dbReference>
<keyword evidence="3" id="KW-1185">Reference proteome</keyword>
<dbReference type="AlphaFoldDB" id="A0AAV9X187"/>
<feature type="chain" id="PRO_5043564295" description="Spherulation-specific family 4" evidence="1">
    <location>
        <begin position="19"/>
        <end position="282"/>
    </location>
</feature>
<evidence type="ECO:0000313" key="2">
    <source>
        <dbReference type="EMBL" id="KAK6532154.1"/>
    </source>
</evidence>
<evidence type="ECO:0000313" key="3">
    <source>
        <dbReference type="Proteomes" id="UP001365542"/>
    </source>
</evidence>
<keyword evidence="1" id="KW-0732">Signal</keyword>
<dbReference type="PANTHER" id="PTHR35040:SF9">
    <property type="entry name" value="4-LIKE CELL SURFACE PROTEIN, PUTATIVE (AFU_ORTHOLOGUE AFUA_4G14080)-RELATED"/>
    <property type="match status" value="1"/>
</dbReference>
<proteinExistence type="predicted"/>
<sequence>MVNVLSVVFPLYIYPTSCSPSASSPTCAWYPFFQAVQANPPVMFNFVINPNTGPGDLYTYPNTDWINVISYARSFNNTRLIGYVDSDPVKIQPSAYKPQIQTYKNWYNYTAKDIHMDGIFVDDMAYSSSTDSYYTTFANNIKSVWSTAPVANAPAPYIMMNPGSPISCSFYSNVNSLVTFEDYYSNLHNAPFLQSPYTNCPRYKQTIIIHDFNGTAVDQQQVCDDMGESYRVGNLFITDAIENDKLNINPYDKVPGMLQQFAGSVKATDSWITAHPQWYPDI</sequence>
<name>A0AAV9X187_9PEZI</name>
<dbReference type="PANTHER" id="PTHR35040">
    <property type="match status" value="1"/>
</dbReference>
<accession>A0AAV9X187</accession>